<evidence type="ECO:0000313" key="2">
    <source>
        <dbReference type="EMBL" id="GCE94589.1"/>
    </source>
</evidence>
<dbReference type="RefSeq" id="WP_043468728.1">
    <property type="nucleotide sequence ID" value="NZ_BIMW01000102.1"/>
</dbReference>
<evidence type="ECO:0000313" key="3">
    <source>
        <dbReference type="Proteomes" id="UP000326169"/>
    </source>
</evidence>
<feature type="region of interest" description="Disordered" evidence="1">
    <location>
        <begin position="30"/>
        <end position="66"/>
    </location>
</feature>
<keyword evidence="3" id="KW-1185">Reference proteome</keyword>
<name>A0A5M3TAY9_LIMPL</name>
<protein>
    <submittedName>
        <fullName evidence="2">Uncharacterized protein</fullName>
    </submittedName>
</protein>
<dbReference type="EMBL" id="BIMW01000102">
    <property type="protein sequence ID" value="GCE94589.1"/>
    <property type="molecule type" value="Genomic_DNA"/>
</dbReference>
<proteinExistence type="predicted"/>
<reference evidence="2 3" key="1">
    <citation type="journal article" date="2019" name="J Genomics">
        <title>The Draft Genome of a Hydrogen-producing Cyanobacterium, Arthrospira platensis NIES-46.</title>
        <authorList>
            <person name="Suzuki S."/>
            <person name="Yamaguchi H."/>
            <person name="Kawachi M."/>
        </authorList>
    </citation>
    <scope>NUCLEOTIDE SEQUENCE [LARGE SCALE GENOMIC DNA]</scope>
    <source>
        <strain evidence="2 3">NIES-46</strain>
    </source>
</reference>
<dbReference type="Proteomes" id="UP000326169">
    <property type="component" value="Unassembled WGS sequence"/>
</dbReference>
<gene>
    <name evidence="2" type="ORF">NIES46_26480</name>
</gene>
<dbReference type="GeneID" id="301683482"/>
<accession>A0A5M3TAY9</accession>
<evidence type="ECO:0000256" key="1">
    <source>
        <dbReference type="SAM" id="MobiDB-lite"/>
    </source>
</evidence>
<organism evidence="2 3">
    <name type="scientific">Limnospira platensis NIES-46</name>
    <dbReference type="NCBI Taxonomy" id="1236695"/>
    <lineage>
        <taxon>Bacteria</taxon>
        <taxon>Bacillati</taxon>
        <taxon>Cyanobacteriota</taxon>
        <taxon>Cyanophyceae</taxon>
        <taxon>Oscillatoriophycideae</taxon>
        <taxon>Oscillatoriales</taxon>
        <taxon>Sirenicapillariaceae</taxon>
        <taxon>Limnospira</taxon>
    </lineage>
</organism>
<comment type="caution">
    <text evidence="2">The sequence shown here is derived from an EMBL/GenBank/DDBJ whole genome shotgun (WGS) entry which is preliminary data.</text>
</comment>
<sequence>MAENHPEEPIMFKISDRLFQQLTEFTETLEAEALNPPPNSHSDRTVNPQPDLTPPLPSESPNSPSE</sequence>